<dbReference type="InterPro" id="IPR000551">
    <property type="entry name" value="MerR-type_HTH_dom"/>
</dbReference>
<keyword evidence="4" id="KW-1185">Reference proteome</keyword>
<dbReference type="Pfam" id="PF13411">
    <property type="entry name" value="MerR_1"/>
    <property type="match status" value="1"/>
</dbReference>
<dbReference type="GO" id="GO:0003677">
    <property type="term" value="F:DNA binding"/>
    <property type="evidence" value="ECO:0007669"/>
    <property type="project" value="UniProtKB-KW"/>
</dbReference>
<proteinExistence type="predicted"/>
<comment type="caution">
    <text evidence="3">The sequence shown here is derived from an EMBL/GenBank/DDBJ whole genome shotgun (WGS) entry which is preliminary data.</text>
</comment>
<dbReference type="Proteomes" id="UP000568664">
    <property type="component" value="Unassembled WGS sequence"/>
</dbReference>
<evidence type="ECO:0000256" key="1">
    <source>
        <dbReference type="ARBA" id="ARBA00023125"/>
    </source>
</evidence>
<dbReference type="AlphaFoldDB" id="A0A7Y0Q8B1"/>
<dbReference type="Pfam" id="PF07739">
    <property type="entry name" value="TipAS"/>
    <property type="match status" value="1"/>
</dbReference>
<protein>
    <submittedName>
        <fullName evidence="3">MerR family transcriptional regulator</fullName>
    </submittedName>
</protein>
<name>A0A7Y0Q8B1_9GAMM</name>
<sequence>MSKLAGVSVKTLHHYDEKGLLVPFRQQANGYRVYTQNHLVRLQQIIIYRELDFSIEAIKSLVQSSDDQLLDTLSHQKSLLIQRQQTLSKMINSLEVTMDSIKGKENYDILFEDIPKEKTERWGSLSQERYSKEESEKQMSVLAKLSEQQMREFKEESDKVTLAFAETIGMPFDCTIVQQLTDEHYQMTNNFNKLVARENGYKDIPDLGYEEYVGMANSVDLTEVNELCEHFGEGYSEHARQAMIYYAEQRLMDDKIKLKGPE</sequence>
<dbReference type="EMBL" id="JABBXH010000004">
    <property type="protein sequence ID" value="NMP32732.1"/>
    <property type="molecule type" value="Genomic_DNA"/>
</dbReference>
<evidence type="ECO:0000313" key="3">
    <source>
        <dbReference type="EMBL" id="NMP32732.1"/>
    </source>
</evidence>
<dbReference type="InterPro" id="IPR012925">
    <property type="entry name" value="TipAS_dom"/>
</dbReference>
<dbReference type="SUPFAM" id="SSF46955">
    <property type="entry name" value="Putative DNA-binding domain"/>
    <property type="match status" value="1"/>
</dbReference>
<reference evidence="3 4" key="1">
    <citation type="submission" date="2020-04" db="EMBL/GenBank/DDBJ databases">
        <title>Thalassotalea sp. M1531, isolated from the surface of marine red alga.</title>
        <authorList>
            <person name="Pang L."/>
            <person name="Lu D.-C."/>
        </authorList>
    </citation>
    <scope>NUCLEOTIDE SEQUENCE [LARGE SCALE GENOMIC DNA]</scope>
    <source>
        <strain evidence="3 4">M1531</strain>
    </source>
</reference>
<dbReference type="PANTHER" id="PTHR30204">
    <property type="entry name" value="REDOX-CYCLING DRUG-SENSING TRANSCRIPTIONAL ACTIVATOR SOXR"/>
    <property type="match status" value="1"/>
</dbReference>
<accession>A0A7Y0Q8B1</accession>
<keyword evidence="1" id="KW-0238">DNA-binding</keyword>
<evidence type="ECO:0000259" key="2">
    <source>
        <dbReference type="PROSITE" id="PS50937"/>
    </source>
</evidence>
<dbReference type="PROSITE" id="PS50937">
    <property type="entry name" value="HTH_MERR_2"/>
    <property type="match status" value="1"/>
</dbReference>
<gene>
    <name evidence="3" type="ORF">HII17_14310</name>
</gene>
<dbReference type="SMART" id="SM00422">
    <property type="entry name" value="HTH_MERR"/>
    <property type="match status" value="1"/>
</dbReference>
<dbReference type="Gene3D" id="1.10.1660.10">
    <property type="match status" value="1"/>
</dbReference>
<dbReference type="PANTHER" id="PTHR30204:SF90">
    <property type="entry name" value="HTH-TYPE TRANSCRIPTIONAL ACTIVATOR MTA"/>
    <property type="match status" value="1"/>
</dbReference>
<feature type="domain" description="HTH merR-type" evidence="2">
    <location>
        <begin position="1"/>
        <end position="64"/>
    </location>
</feature>
<organism evidence="3 4">
    <name type="scientific">Thalassotalea algicola</name>
    <dbReference type="NCBI Taxonomy" id="2716224"/>
    <lineage>
        <taxon>Bacteria</taxon>
        <taxon>Pseudomonadati</taxon>
        <taxon>Pseudomonadota</taxon>
        <taxon>Gammaproteobacteria</taxon>
        <taxon>Alteromonadales</taxon>
        <taxon>Colwelliaceae</taxon>
        <taxon>Thalassotalea</taxon>
    </lineage>
</organism>
<dbReference type="CDD" id="cd01106">
    <property type="entry name" value="HTH_TipAL-Mta"/>
    <property type="match status" value="1"/>
</dbReference>
<dbReference type="InterPro" id="IPR009061">
    <property type="entry name" value="DNA-bd_dom_put_sf"/>
</dbReference>
<dbReference type="GO" id="GO:0003700">
    <property type="term" value="F:DNA-binding transcription factor activity"/>
    <property type="evidence" value="ECO:0007669"/>
    <property type="project" value="InterPro"/>
</dbReference>
<evidence type="ECO:0000313" key="4">
    <source>
        <dbReference type="Proteomes" id="UP000568664"/>
    </source>
</evidence>
<dbReference type="InterPro" id="IPR047057">
    <property type="entry name" value="MerR_fam"/>
</dbReference>